<dbReference type="PANTHER" id="PTHR31001">
    <property type="entry name" value="UNCHARACTERIZED TRANSCRIPTIONAL REGULATORY PROTEIN"/>
    <property type="match status" value="1"/>
</dbReference>
<dbReference type="PROSITE" id="PS00463">
    <property type="entry name" value="ZN2_CY6_FUNGAL_1"/>
    <property type="match status" value="1"/>
</dbReference>
<dbReference type="InterPro" id="IPR001138">
    <property type="entry name" value="Zn2Cys6_DnaBD"/>
</dbReference>
<dbReference type="EMBL" id="ML976991">
    <property type="protein sequence ID" value="KAF1956778.1"/>
    <property type="molecule type" value="Genomic_DNA"/>
</dbReference>
<feature type="domain" description="Zn(2)-C6 fungal-type" evidence="5">
    <location>
        <begin position="46"/>
        <end position="75"/>
    </location>
</feature>
<dbReference type="InterPro" id="IPR036864">
    <property type="entry name" value="Zn2-C6_fun-type_DNA-bd_sf"/>
</dbReference>
<feature type="compositionally biased region" description="Basic and acidic residues" evidence="4">
    <location>
        <begin position="26"/>
        <end position="36"/>
    </location>
</feature>
<feature type="non-terminal residue" evidence="6">
    <location>
        <position position="671"/>
    </location>
</feature>
<dbReference type="GO" id="GO:0006351">
    <property type="term" value="P:DNA-templated transcription"/>
    <property type="evidence" value="ECO:0007669"/>
    <property type="project" value="InterPro"/>
</dbReference>
<evidence type="ECO:0000256" key="1">
    <source>
        <dbReference type="ARBA" id="ARBA00004123"/>
    </source>
</evidence>
<dbReference type="SMART" id="SM00066">
    <property type="entry name" value="GAL4"/>
    <property type="match status" value="1"/>
</dbReference>
<dbReference type="Pfam" id="PF00172">
    <property type="entry name" value="Zn_clus"/>
    <property type="match status" value="1"/>
</dbReference>
<dbReference type="GO" id="GO:0005634">
    <property type="term" value="C:nucleus"/>
    <property type="evidence" value="ECO:0007669"/>
    <property type="project" value="UniProtKB-SubCell"/>
</dbReference>
<evidence type="ECO:0000256" key="3">
    <source>
        <dbReference type="ARBA" id="ARBA00023242"/>
    </source>
</evidence>
<protein>
    <recommendedName>
        <fullName evidence="5">Zn(2)-C6 fungal-type domain-containing protein</fullName>
    </recommendedName>
</protein>
<dbReference type="CDD" id="cd12148">
    <property type="entry name" value="fungal_TF_MHR"/>
    <property type="match status" value="1"/>
</dbReference>
<dbReference type="Gene3D" id="4.10.240.10">
    <property type="entry name" value="Zn(2)-C6 fungal-type DNA-binding domain"/>
    <property type="match status" value="1"/>
</dbReference>
<sequence length="671" mass="76037">MSDLSSTTSSPPFGAPPDEGQPTATDDQKTSRELPRTRRRNRLITSCLECRRRKLKCDKQQPCINCTKFSRSCIFIQVDPQAQAKLAEVKEKMGMLERTLEEEVASKTPSKRSIKSPSYEAPVLPGQEPGYSDQEEDDDVKGLESNELLVQDASYYEDDDNDDIVDLGISMGKLRITERIGGLVRPRLTEELKSALKGIPEDNAPNPFAGGSPQSWMSPGSDYVAPSSRFIFSPNADNASLLAYLPSKVLVDKLVAHYWQVVHVIVRTVHRPSFERHYQVFWKNVNIRLEPRPSFQALLFAMLLSSIISMPEDKVLTEFGVEKQSLVDNFRQGTESALARANFLQTTKLETLQAFVTYLLPLCRAEVSRAHSALVGTCIRLAECMGLHRDPSSYTNNPIEIQIRRLIWFQVAYLDLRTSEATGPRPQIRRDEFDTHFPLNVDDDELEQAAQRGEQVTEDSKHFTAMTITRMRLECCEMFRFMAAERPKPEKNTETGEKKTTLTSLLSRIQAFKAGIEKTYLPMMSKSNPLHVVAMEMYGILSSRLYVMLLHPFASNGKRHMPERLRQIMLSGCIMIVEHTMNIETQPMLAQYGWYIGALHQYHSSLQLIVEMYVSPPDPAFAARAWRCLDYTFDLPAGLSHHAKGRMVLSELAGRSTYASIRRLRAPTDMP</sequence>
<dbReference type="PROSITE" id="PS50048">
    <property type="entry name" value="ZN2_CY6_FUNGAL_2"/>
    <property type="match status" value="1"/>
</dbReference>
<dbReference type="AlphaFoldDB" id="A0A6A5TWG1"/>
<accession>A0A6A5TWG1</accession>
<dbReference type="PANTHER" id="PTHR31001:SF40">
    <property type="entry name" value="ZN(II)2CYS6 TRANSCRIPTION FACTOR (EUROFUNG)"/>
    <property type="match status" value="1"/>
</dbReference>
<keyword evidence="3" id="KW-0539">Nucleus</keyword>
<evidence type="ECO:0000256" key="4">
    <source>
        <dbReference type="SAM" id="MobiDB-lite"/>
    </source>
</evidence>
<feature type="region of interest" description="Disordered" evidence="4">
    <location>
        <begin position="101"/>
        <end position="138"/>
    </location>
</feature>
<dbReference type="GO" id="GO:0008270">
    <property type="term" value="F:zinc ion binding"/>
    <property type="evidence" value="ECO:0007669"/>
    <property type="project" value="InterPro"/>
</dbReference>
<evidence type="ECO:0000259" key="5">
    <source>
        <dbReference type="PROSITE" id="PS50048"/>
    </source>
</evidence>
<feature type="compositionally biased region" description="Polar residues" evidence="4">
    <location>
        <begin position="1"/>
        <end position="11"/>
    </location>
</feature>
<dbReference type="Pfam" id="PF04082">
    <property type="entry name" value="Fungal_trans"/>
    <property type="match status" value="1"/>
</dbReference>
<keyword evidence="7" id="KW-1185">Reference proteome</keyword>
<evidence type="ECO:0000313" key="6">
    <source>
        <dbReference type="EMBL" id="KAF1956778.1"/>
    </source>
</evidence>
<dbReference type="SMART" id="SM00906">
    <property type="entry name" value="Fungal_trans"/>
    <property type="match status" value="1"/>
</dbReference>
<dbReference type="GO" id="GO:0003677">
    <property type="term" value="F:DNA binding"/>
    <property type="evidence" value="ECO:0007669"/>
    <property type="project" value="InterPro"/>
</dbReference>
<evidence type="ECO:0000313" key="7">
    <source>
        <dbReference type="Proteomes" id="UP000800035"/>
    </source>
</evidence>
<dbReference type="OrthoDB" id="424974at2759"/>
<gene>
    <name evidence="6" type="ORF">CC80DRAFT_412928</name>
</gene>
<dbReference type="InterPro" id="IPR050613">
    <property type="entry name" value="Sec_Metabolite_Reg"/>
</dbReference>
<dbReference type="GO" id="GO:0000981">
    <property type="term" value="F:DNA-binding transcription factor activity, RNA polymerase II-specific"/>
    <property type="evidence" value="ECO:0007669"/>
    <property type="project" value="InterPro"/>
</dbReference>
<dbReference type="Proteomes" id="UP000800035">
    <property type="component" value="Unassembled WGS sequence"/>
</dbReference>
<name>A0A6A5TWG1_9PLEO</name>
<keyword evidence="2" id="KW-0479">Metal-binding</keyword>
<dbReference type="CDD" id="cd00067">
    <property type="entry name" value="GAL4"/>
    <property type="match status" value="1"/>
</dbReference>
<proteinExistence type="predicted"/>
<comment type="subcellular location">
    <subcellularLocation>
        <location evidence="1">Nucleus</location>
    </subcellularLocation>
</comment>
<organism evidence="6 7">
    <name type="scientific">Byssothecium circinans</name>
    <dbReference type="NCBI Taxonomy" id="147558"/>
    <lineage>
        <taxon>Eukaryota</taxon>
        <taxon>Fungi</taxon>
        <taxon>Dikarya</taxon>
        <taxon>Ascomycota</taxon>
        <taxon>Pezizomycotina</taxon>
        <taxon>Dothideomycetes</taxon>
        <taxon>Pleosporomycetidae</taxon>
        <taxon>Pleosporales</taxon>
        <taxon>Massarineae</taxon>
        <taxon>Massarinaceae</taxon>
        <taxon>Byssothecium</taxon>
    </lineage>
</organism>
<evidence type="ECO:0000256" key="2">
    <source>
        <dbReference type="ARBA" id="ARBA00022723"/>
    </source>
</evidence>
<dbReference type="SUPFAM" id="SSF57701">
    <property type="entry name" value="Zn2/Cys6 DNA-binding domain"/>
    <property type="match status" value="1"/>
</dbReference>
<feature type="region of interest" description="Disordered" evidence="4">
    <location>
        <begin position="1"/>
        <end position="38"/>
    </location>
</feature>
<dbReference type="InterPro" id="IPR007219">
    <property type="entry name" value="XnlR_reg_dom"/>
</dbReference>
<reference evidence="6" key="1">
    <citation type="journal article" date="2020" name="Stud. Mycol.">
        <title>101 Dothideomycetes genomes: a test case for predicting lifestyles and emergence of pathogens.</title>
        <authorList>
            <person name="Haridas S."/>
            <person name="Albert R."/>
            <person name="Binder M."/>
            <person name="Bloem J."/>
            <person name="Labutti K."/>
            <person name="Salamov A."/>
            <person name="Andreopoulos B."/>
            <person name="Baker S."/>
            <person name="Barry K."/>
            <person name="Bills G."/>
            <person name="Bluhm B."/>
            <person name="Cannon C."/>
            <person name="Castanera R."/>
            <person name="Culley D."/>
            <person name="Daum C."/>
            <person name="Ezra D."/>
            <person name="Gonzalez J."/>
            <person name="Henrissat B."/>
            <person name="Kuo A."/>
            <person name="Liang C."/>
            <person name="Lipzen A."/>
            <person name="Lutzoni F."/>
            <person name="Magnuson J."/>
            <person name="Mondo S."/>
            <person name="Nolan M."/>
            <person name="Ohm R."/>
            <person name="Pangilinan J."/>
            <person name="Park H.-J."/>
            <person name="Ramirez L."/>
            <person name="Alfaro M."/>
            <person name="Sun H."/>
            <person name="Tritt A."/>
            <person name="Yoshinaga Y."/>
            <person name="Zwiers L.-H."/>
            <person name="Turgeon B."/>
            <person name="Goodwin S."/>
            <person name="Spatafora J."/>
            <person name="Crous P."/>
            <person name="Grigoriev I."/>
        </authorList>
    </citation>
    <scope>NUCLEOTIDE SEQUENCE</scope>
    <source>
        <strain evidence="6">CBS 675.92</strain>
    </source>
</reference>